<comment type="catalytic activity">
    <reaction evidence="6 7">
        <text>N-acetyl-L-glutamate 5-semialdehyde + phosphate + NADP(+) = N-acetyl-L-glutamyl 5-phosphate + NADPH + H(+)</text>
        <dbReference type="Rhea" id="RHEA:21588"/>
        <dbReference type="ChEBI" id="CHEBI:15378"/>
        <dbReference type="ChEBI" id="CHEBI:29123"/>
        <dbReference type="ChEBI" id="CHEBI:43474"/>
        <dbReference type="ChEBI" id="CHEBI:57783"/>
        <dbReference type="ChEBI" id="CHEBI:57936"/>
        <dbReference type="ChEBI" id="CHEBI:58349"/>
        <dbReference type="EC" id="1.2.1.38"/>
    </reaction>
</comment>
<dbReference type="GO" id="GO:0051287">
    <property type="term" value="F:NAD binding"/>
    <property type="evidence" value="ECO:0007669"/>
    <property type="project" value="InterPro"/>
</dbReference>
<dbReference type="InterPro" id="IPR058924">
    <property type="entry name" value="AGPR_dimerisation_dom"/>
</dbReference>
<proteinExistence type="inferred from homology"/>
<protein>
    <recommendedName>
        <fullName evidence="7">N-acetyl-gamma-glutamyl-phosphate reductase</fullName>
        <shortName evidence="7">AGPR</shortName>
        <ecNumber evidence="7">1.2.1.38</ecNumber>
    </recommendedName>
    <alternativeName>
        <fullName evidence="7">N-acetyl-glutamate semialdehyde dehydrogenase</fullName>
        <shortName evidence="7">NAGSA dehydrogenase</shortName>
    </alternativeName>
</protein>
<feature type="domain" description="Semialdehyde dehydrogenase NAD-binding" evidence="9">
    <location>
        <begin position="2"/>
        <end position="141"/>
    </location>
</feature>
<evidence type="ECO:0000256" key="6">
    <source>
        <dbReference type="ARBA" id="ARBA00050557"/>
    </source>
</evidence>
<dbReference type="GO" id="GO:0005737">
    <property type="term" value="C:cytoplasm"/>
    <property type="evidence" value="ECO:0007669"/>
    <property type="project" value="UniProtKB-SubCell"/>
</dbReference>
<feature type="active site" evidence="7 8">
    <location>
        <position position="147"/>
    </location>
</feature>
<dbReference type="PANTHER" id="PTHR32338:SF10">
    <property type="entry name" value="N-ACETYL-GAMMA-GLUTAMYL-PHOSPHATE REDUCTASE, CHLOROPLASTIC-RELATED"/>
    <property type="match status" value="1"/>
</dbReference>
<dbReference type="GO" id="GO:0070401">
    <property type="term" value="F:NADP+ binding"/>
    <property type="evidence" value="ECO:0007669"/>
    <property type="project" value="InterPro"/>
</dbReference>
<keyword evidence="3 7" id="KW-0028">Amino-acid biosynthesis</keyword>
<dbReference type="HAMAP" id="MF_00150">
    <property type="entry name" value="ArgC_type1"/>
    <property type="match status" value="1"/>
</dbReference>
<evidence type="ECO:0000259" key="9">
    <source>
        <dbReference type="SMART" id="SM00859"/>
    </source>
</evidence>
<dbReference type="SMART" id="SM00859">
    <property type="entry name" value="Semialdhyde_dh"/>
    <property type="match status" value="1"/>
</dbReference>
<evidence type="ECO:0000256" key="1">
    <source>
        <dbReference type="ARBA" id="ARBA00004862"/>
    </source>
</evidence>
<comment type="similarity">
    <text evidence="7">Belongs to the NAGSA dehydrogenase family. Type 1 subfamily.</text>
</comment>
<keyword evidence="4 7" id="KW-0521">NADP</keyword>
<dbReference type="InterPro" id="IPR023013">
    <property type="entry name" value="AGPR_AS"/>
</dbReference>
<dbReference type="Pfam" id="PF22698">
    <property type="entry name" value="Semialdhyde_dhC_1"/>
    <property type="match status" value="1"/>
</dbReference>
<dbReference type="AlphaFoldDB" id="A0A0R1KVS2"/>
<dbReference type="Gene3D" id="3.40.50.720">
    <property type="entry name" value="NAD(P)-binding Rossmann-like Domain"/>
    <property type="match status" value="1"/>
</dbReference>
<dbReference type="SUPFAM" id="SSF51735">
    <property type="entry name" value="NAD(P)-binding Rossmann-fold domains"/>
    <property type="match status" value="1"/>
</dbReference>
<dbReference type="PATRIC" id="fig|1423808.3.peg.782"/>
<dbReference type="InterPro" id="IPR000706">
    <property type="entry name" value="AGPR_type-1"/>
</dbReference>
<dbReference type="Pfam" id="PF01118">
    <property type="entry name" value="Semialdhyde_dh"/>
    <property type="match status" value="1"/>
</dbReference>
<dbReference type="OrthoDB" id="9801289at2"/>
<evidence type="ECO:0000256" key="5">
    <source>
        <dbReference type="ARBA" id="ARBA00023002"/>
    </source>
</evidence>
<dbReference type="GO" id="GO:0003942">
    <property type="term" value="F:N-acetyl-gamma-glutamyl-phosphate reductase activity"/>
    <property type="evidence" value="ECO:0007669"/>
    <property type="project" value="UniProtKB-UniRule"/>
</dbReference>
<comment type="pathway">
    <text evidence="1 7">Amino-acid biosynthesis; L-arginine biosynthesis; N(2)-acetyl-L-ornithine from L-glutamate: step 3/4.</text>
</comment>
<keyword evidence="5 7" id="KW-0560">Oxidoreductase</keyword>
<gene>
    <name evidence="7" type="primary">argC</name>
    <name evidence="10" type="ORF">FD17_GL000778</name>
</gene>
<dbReference type="InterPro" id="IPR036291">
    <property type="entry name" value="NAD(P)-bd_dom_sf"/>
</dbReference>
<dbReference type="PROSITE" id="PS01224">
    <property type="entry name" value="ARGC"/>
    <property type="match status" value="1"/>
</dbReference>
<dbReference type="EC" id="1.2.1.38" evidence="7"/>
<organism evidence="10 11">
    <name type="scientific">Lentilactobacillus sunkii DSM 19904</name>
    <dbReference type="NCBI Taxonomy" id="1423808"/>
    <lineage>
        <taxon>Bacteria</taxon>
        <taxon>Bacillati</taxon>
        <taxon>Bacillota</taxon>
        <taxon>Bacilli</taxon>
        <taxon>Lactobacillales</taxon>
        <taxon>Lactobacillaceae</taxon>
        <taxon>Lentilactobacillus</taxon>
    </lineage>
</organism>
<dbReference type="InterPro" id="IPR050085">
    <property type="entry name" value="AGPR"/>
</dbReference>
<evidence type="ECO:0000256" key="8">
    <source>
        <dbReference type="PROSITE-ProRule" id="PRU10010"/>
    </source>
</evidence>
<comment type="function">
    <text evidence="7">Catalyzes the NADPH-dependent reduction of N-acetyl-5-glutamyl phosphate to yield N-acetyl-L-glutamate 5-semialdehyde.</text>
</comment>
<dbReference type="Proteomes" id="UP000051581">
    <property type="component" value="Unassembled WGS sequence"/>
</dbReference>
<name>A0A0R1KVS2_9LACO</name>
<dbReference type="CDD" id="cd17895">
    <property type="entry name" value="AGPR_1_N"/>
    <property type="match status" value="1"/>
</dbReference>
<keyword evidence="7" id="KW-0963">Cytoplasm</keyword>
<dbReference type="EMBL" id="AZEA01000015">
    <property type="protein sequence ID" value="KRK87837.1"/>
    <property type="molecule type" value="Genomic_DNA"/>
</dbReference>
<evidence type="ECO:0000256" key="3">
    <source>
        <dbReference type="ARBA" id="ARBA00022605"/>
    </source>
</evidence>
<dbReference type="UniPathway" id="UPA00068">
    <property type="reaction ID" value="UER00108"/>
</dbReference>
<evidence type="ECO:0000313" key="10">
    <source>
        <dbReference type="EMBL" id="KRK87837.1"/>
    </source>
</evidence>
<dbReference type="RefSeq" id="WP_057825780.1">
    <property type="nucleotide sequence ID" value="NZ_AZEA01000015.1"/>
</dbReference>
<evidence type="ECO:0000313" key="11">
    <source>
        <dbReference type="Proteomes" id="UP000051581"/>
    </source>
</evidence>
<evidence type="ECO:0000256" key="7">
    <source>
        <dbReference type="HAMAP-Rule" id="MF_00150"/>
    </source>
</evidence>
<evidence type="ECO:0000256" key="2">
    <source>
        <dbReference type="ARBA" id="ARBA00022571"/>
    </source>
</evidence>
<dbReference type="FunFam" id="3.30.360.10:FF:000014">
    <property type="entry name" value="N-acetyl-gamma-glutamyl-phosphate reductase"/>
    <property type="match status" value="1"/>
</dbReference>
<accession>A0A0R1KVS2</accession>
<keyword evidence="11" id="KW-1185">Reference proteome</keyword>
<dbReference type="PANTHER" id="PTHR32338">
    <property type="entry name" value="N-ACETYL-GAMMA-GLUTAMYL-PHOSPHATE REDUCTASE, CHLOROPLASTIC-RELATED-RELATED"/>
    <property type="match status" value="1"/>
</dbReference>
<dbReference type="NCBIfam" id="TIGR01850">
    <property type="entry name" value="argC"/>
    <property type="match status" value="1"/>
</dbReference>
<comment type="caution">
    <text evidence="10">The sequence shown here is derived from an EMBL/GenBank/DDBJ whole genome shotgun (WGS) entry which is preliminary data.</text>
</comment>
<reference evidence="10 11" key="1">
    <citation type="journal article" date="2015" name="Genome Announc.">
        <title>Expanding the biotechnology potential of lactobacilli through comparative genomics of 213 strains and associated genera.</title>
        <authorList>
            <person name="Sun Z."/>
            <person name="Harris H.M."/>
            <person name="McCann A."/>
            <person name="Guo C."/>
            <person name="Argimon S."/>
            <person name="Zhang W."/>
            <person name="Yang X."/>
            <person name="Jeffery I.B."/>
            <person name="Cooney J.C."/>
            <person name="Kagawa T.F."/>
            <person name="Liu W."/>
            <person name="Song Y."/>
            <person name="Salvetti E."/>
            <person name="Wrobel A."/>
            <person name="Rasinkangas P."/>
            <person name="Parkhill J."/>
            <person name="Rea M.C."/>
            <person name="O'Sullivan O."/>
            <person name="Ritari J."/>
            <person name="Douillard F.P."/>
            <person name="Paul Ross R."/>
            <person name="Yang R."/>
            <person name="Briner A.E."/>
            <person name="Felis G.E."/>
            <person name="de Vos W.M."/>
            <person name="Barrangou R."/>
            <person name="Klaenhammer T.R."/>
            <person name="Caufield P.W."/>
            <person name="Cui Y."/>
            <person name="Zhang H."/>
            <person name="O'Toole P.W."/>
        </authorList>
    </citation>
    <scope>NUCLEOTIDE SEQUENCE [LARGE SCALE GENOMIC DNA]</scope>
    <source>
        <strain evidence="10 11">DSM 19904</strain>
    </source>
</reference>
<dbReference type="GO" id="GO:0006526">
    <property type="term" value="P:L-arginine biosynthetic process"/>
    <property type="evidence" value="ECO:0007669"/>
    <property type="project" value="UniProtKB-UniRule"/>
</dbReference>
<evidence type="ECO:0000256" key="4">
    <source>
        <dbReference type="ARBA" id="ARBA00022857"/>
    </source>
</evidence>
<dbReference type="Gene3D" id="3.30.360.10">
    <property type="entry name" value="Dihydrodipicolinate Reductase, domain 2"/>
    <property type="match status" value="1"/>
</dbReference>
<sequence length="342" mass="37896">MQVAVVGITGYAGMVLYQLLRQHPEVDGINLYDHKLTKNEKLSEMVPAFYTDETFVQPYSPDSIMADNQLVFFATSAGVTSKLSRPYIEADFPVIDLSGDLRLNDEAEYERWYHKPSASKQALNSAHYGLADFESAHEQKYVANPGCYATATLLGLAPLVQADLIDPDTIIVDAKSGTSGAGKNPAQSTHFTQANDNLQIYKPNQHQHIPEIMLELQHWNDHVKAIQFMTTLIPITRGIMSTIYAKVEPGVDAKQIDRAYKQTYEGKPFVNYTGEHLPDIKQVVGTNNCNIGVVYNPVTGTVMADSVIDNLLKGAAGQAVQNFNQMFDYQETSGLELQTFLP</sequence>
<comment type="subcellular location">
    <subcellularLocation>
        <location evidence="7">Cytoplasm</location>
    </subcellularLocation>
</comment>
<dbReference type="SUPFAM" id="SSF55347">
    <property type="entry name" value="Glyceraldehyde-3-phosphate dehydrogenase-like, C-terminal domain"/>
    <property type="match status" value="1"/>
</dbReference>
<dbReference type="CDD" id="cd23934">
    <property type="entry name" value="AGPR_1_C"/>
    <property type="match status" value="1"/>
</dbReference>
<dbReference type="InterPro" id="IPR000534">
    <property type="entry name" value="Semialdehyde_DH_NAD-bd"/>
</dbReference>
<keyword evidence="2 7" id="KW-0055">Arginine biosynthesis</keyword>